<name>A0A4U9HDE5_SERRU</name>
<reference evidence="1 2" key="1">
    <citation type="submission" date="2019-05" db="EMBL/GenBank/DDBJ databases">
        <authorList>
            <consortium name="Pathogen Informatics"/>
        </authorList>
    </citation>
    <scope>NUCLEOTIDE SEQUENCE [LARGE SCALE GENOMIC DNA]</scope>
    <source>
        <strain evidence="1 2">NCTC12971</strain>
    </source>
</reference>
<organism evidence="1 2">
    <name type="scientific">Serratia rubidaea</name>
    <name type="common">Serratia marinorubra</name>
    <dbReference type="NCBI Taxonomy" id="61652"/>
    <lineage>
        <taxon>Bacteria</taxon>
        <taxon>Pseudomonadati</taxon>
        <taxon>Pseudomonadota</taxon>
        <taxon>Gammaproteobacteria</taxon>
        <taxon>Enterobacterales</taxon>
        <taxon>Yersiniaceae</taxon>
        <taxon>Serratia</taxon>
    </lineage>
</organism>
<gene>
    <name evidence="1" type="ORF">NCTC12971_00611</name>
</gene>
<proteinExistence type="predicted"/>
<dbReference type="EMBL" id="LR590463">
    <property type="protein sequence ID" value="VTP60149.1"/>
    <property type="molecule type" value="Genomic_DNA"/>
</dbReference>
<sequence length="45" mass="5196">MTVQSTIMDTNSFRAEHADSLAPEIRRLTDKRSKILGESYRLFLP</sequence>
<dbReference type="Proteomes" id="UP000307968">
    <property type="component" value="Chromosome"/>
</dbReference>
<evidence type="ECO:0000313" key="1">
    <source>
        <dbReference type="EMBL" id="VTP60149.1"/>
    </source>
</evidence>
<protein>
    <submittedName>
        <fullName evidence="1">Uncharacterized protein</fullName>
    </submittedName>
</protein>
<evidence type="ECO:0000313" key="2">
    <source>
        <dbReference type="Proteomes" id="UP000307968"/>
    </source>
</evidence>
<dbReference type="AlphaFoldDB" id="A0A4U9HDE5"/>
<accession>A0A4U9HDE5</accession>